<feature type="binding site" evidence="6">
    <location>
        <begin position="184"/>
        <end position="188"/>
    </location>
    <ligand>
        <name>AMP</name>
        <dbReference type="ChEBI" id="CHEBI:456215"/>
    </ligand>
</feature>
<dbReference type="PROSITE" id="PS01049">
    <property type="entry name" value="YJEF_C_1"/>
    <property type="match status" value="1"/>
</dbReference>
<comment type="catalytic activity">
    <reaction evidence="6">
        <text>(6S)-NADPHX + ADP = AMP + phosphate + NADPH + H(+)</text>
        <dbReference type="Rhea" id="RHEA:32235"/>
        <dbReference type="ChEBI" id="CHEBI:15378"/>
        <dbReference type="ChEBI" id="CHEBI:43474"/>
        <dbReference type="ChEBI" id="CHEBI:57783"/>
        <dbReference type="ChEBI" id="CHEBI:64076"/>
        <dbReference type="ChEBI" id="CHEBI:456215"/>
        <dbReference type="ChEBI" id="CHEBI:456216"/>
        <dbReference type="EC" id="4.2.1.136"/>
    </reaction>
</comment>
<proteinExistence type="inferred from homology"/>
<evidence type="ECO:0000313" key="8">
    <source>
        <dbReference type="EMBL" id="PVY84193.1"/>
    </source>
</evidence>
<dbReference type="NCBIfam" id="TIGR00196">
    <property type="entry name" value="yjeF_cterm"/>
    <property type="match status" value="1"/>
</dbReference>
<evidence type="ECO:0000256" key="6">
    <source>
        <dbReference type="HAMAP-Rule" id="MF_01965"/>
    </source>
</evidence>
<accession>A0A2U1D939</accession>
<dbReference type="PROSITE" id="PS51383">
    <property type="entry name" value="YJEF_C_3"/>
    <property type="match status" value="1"/>
</dbReference>
<comment type="catalytic activity">
    <reaction evidence="6">
        <text>(6S)-NADHX + ADP = AMP + phosphate + NADH + H(+)</text>
        <dbReference type="Rhea" id="RHEA:32223"/>
        <dbReference type="ChEBI" id="CHEBI:15378"/>
        <dbReference type="ChEBI" id="CHEBI:43474"/>
        <dbReference type="ChEBI" id="CHEBI:57945"/>
        <dbReference type="ChEBI" id="CHEBI:64074"/>
        <dbReference type="ChEBI" id="CHEBI:456215"/>
        <dbReference type="ChEBI" id="CHEBI:456216"/>
        <dbReference type="EC" id="4.2.1.136"/>
    </reaction>
</comment>
<dbReference type="GO" id="GO:0016301">
    <property type="term" value="F:kinase activity"/>
    <property type="evidence" value="ECO:0007669"/>
    <property type="project" value="UniProtKB-KW"/>
</dbReference>
<dbReference type="InterPro" id="IPR029056">
    <property type="entry name" value="Ribokinase-like"/>
</dbReference>
<dbReference type="GO" id="GO:0052856">
    <property type="term" value="F:NAD(P)HX epimerase activity"/>
    <property type="evidence" value="ECO:0007669"/>
    <property type="project" value="TreeGrafter"/>
</dbReference>
<comment type="similarity">
    <text evidence="6">Belongs to the NnrD/CARKD family.</text>
</comment>
<protein>
    <recommendedName>
        <fullName evidence="6">ADP-dependent (S)-NAD(P)H-hydrate dehydratase</fullName>
        <ecNumber evidence="6">4.2.1.136</ecNumber>
    </recommendedName>
    <alternativeName>
        <fullName evidence="6">ADP-dependent NAD(P)HX dehydratase</fullName>
    </alternativeName>
</protein>
<dbReference type="EC" id="4.2.1.136" evidence="6"/>
<evidence type="ECO:0000256" key="2">
    <source>
        <dbReference type="ARBA" id="ARBA00022840"/>
    </source>
</evidence>
<dbReference type="InterPro" id="IPR017953">
    <property type="entry name" value="Carbohydrate_kinase_pred_CS"/>
</dbReference>
<dbReference type="CDD" id="cd01171">
    <property type="entry name" value="YXKO-related"/>
    <property type="match status" value="1"/>
</dbReference>
<feature type="binding site" evidence="6">
    <location>
        <position position="212"/>
    </location>
    <ligand>
        <name>AMP</name>
        <dbReference type="ChEBI" id="CHEBI:456215"/>
    </ligand>
</feature>
<dbReference type="GO" id="GO:0052855">
    <property type="term" value="F:ADP-dependent NAD(P)H-hydrate dehydratase activity"/>
    <property type="evidence" value="ECO:0007669"/>
    <property type="project" value="UniProtKB-UniRule"/>
</dbReference>
<keyword evidence="4 6" id="KW-0520">NAD</keyword>
<feature type="binding site" evidence="6">
    <location>
        <position position="147"/>
    </location>
    <ligand>
        <name>(6S)-NADPHX</name>
        <dbReference type="ChEBI" id="CHEBI:64076"/>
    </ligand>
</feature>
<dbReference type="OrthoDB" id="9806925at2"/>
<dbReference type="GO" id="GO:0046496">
    <property type="term" value="P:nicotinamide nucleotide metabolic process"/>
    <property type="evidence" value="ECO:0007669"/>
    <property type="project" value="UniProtKB-UniRule"/>
</dbReference>
<evidence type="ECO:0000256" key="3">
    <source>
        <dbReference type="ARBA" id="ARBA00022857"/>
    </source>
</evidence>
<dbReference type="Gene3D" id="3.40.1190.20">
    <property type="match status" value="1"/>
</dbReference>
<feature type="binding site" evidence="6">
    <location>
        <position position="40"/>
    </location>
    <ligand>
        <name>(6S)-NADPHX</name>
        <dbReference type="ChEBI" id="CHEBI:64076"/>
    </ligand>
</feature>
<dbReference type="EMBL" id="QEKT01000005">
    <property type="protein sequence ID" value="PVY84193.1"/>
    <property type="molecule type" value="Genomic_DNA"/>
</dbReference>
<dbReference type="SUPFAM" id="SSF53613">
    <property type="entry name" value="Ribokinase-like"/>
    <property type="match status" value="1"/>
</dbReference>
<evidence type="ECO:0000256" key="4">
    <source>
        <dbReference type="ARBA" id="ARBA00023027"/>
    </source>
</evidence>
<keyword evidence="2 6" id="KW-0067">ATP-binding</keyword>
<dbReference type="AlphaFoldDB" id="A0A2U1D939"/>
<comment type="subunit">
    <text evidence="6">Homotetramer.</text>
</comment>
<comment type="function">
    <text evidence="6">Catalyzes the dehydration of the S-form of NAD(P)HX at the expense of ADP, which is converted to AMP. Together with NAD(P)HX epimerase, which catalyzes the epimerization of the S- and R-forms, the enzyme allows the repair of both epimers of NAD(P)HX, a damaged form of NAD(P)H that is a result of enzymatic or heat-dependent hydration.</text>
</comment>
<evidence type="ECO:0000256" key="5">
    <source>
        <dbReference type="ARBA" id="ARBA00023239"/>
    </source>
</evidence>
<sequence length="275" mass="29803">MRILTEQILKEVITKRPSVSYKGNFGRVLIIGGNPNYGGAVIMNAMAAVHSGAGLVSVATDPSNFTAIHCHTPEAMVTDYQQDLKALIVSSDVVLIGSGLGDQLALLQKVLTSIEPHQILIIDGSALTLLAQHPQVLPDCHLVLTPHQMEWERLSHIAIANQNQADLNWQALQDYTNQPLLVLKSNHTQIYTENEVYQIPVGGPYQATGGMGDTLAGMIAGFAAQFKPLASAVMAATYAHSAIAQELAQDYYVTLPTQISGQISPFMRRYSQLDK</sequence>
<dbReference type="Proteomes" id="UP000245433">
    <property type="component" value="Unassembled WGS sequence"/>
</dbReference>
<gene>
    <name evidence="6" type="primary">nnrD</name>
    <name evidence="8" type="ORF">C7384_10571</name>
</gene>
<reference evidence="8 9" key="1">
    <citation type="submission" date="2018-04" db="EMBL/GenBank/DDBJ databases">
        <title>Genomic Encyclopedia of Type Strains, Phase IV (KMG-IV): sequencing the most valuable type-strain genomes for metagenomic binning, comparative biology and taxonomic classification.</title>
        <authorList>
            <person name="Goeker M."/>
        </authorList>
    </citation>
    <scope>NUCLEOTIDE SEQUENCE [LARGE SCALE GENOMIC DNA]</scope>
    <source>
        <strain evidence="8 9">DSM 28795</strain>
    </source>
</reference>
<keyword evidence="9" id="KW-1185">Reference proteome</keyword>
<evidence type="ECO:0000313" key="9">
    <source>
        <dbReference type="Proteomes" id="UP000245433"/>
    </source>
</evidence>
<feature type="domain" description="YjeF C-terminal" evidence="7">
    <location>
        <begin position="5"/>
        <end position="270"/>
    </location>
</feature>
<dbReference type="PANTHER" id="PTHR12592">
    <property type="entry name" value="ATP-DEPENDENT (S)-NAD(P)H-HYDRATE DEHYDRATASE FAMILY MEMBER"/>
    <property type="match status" value="1"/>
</dbReference>
<dbReference type="InterPro" id="IPR000631">
    <property type="entry name" value="CARKD"/>
</dbReference>
<evidence type="ECO:0000256" key="1">
    <source>
        <dbReference type="ARBA" id="ARBA00022741"/>
    </source>
</evidence>
<keyword evidence="1 6" id="KW-0547">Nucleotide-binding</keyword>
<dbReference type="GO" id="GO:0005524">
    <property type="term" value="F:ATP binding"/>
    <property type="evidence" value="ECO:0007669"/>
    <property type="project" value="UniProtKB-KW"/>
</dbReference>
<keyword evidence="3 6" id="KW-0521">NADP</keyword>
<dbReference type="GO" id="GO:0110051">
    <property type="term" value="P:metabolite repair"/>
    <property type="evidence" value="ECO:0007669"/>
    <property type="project" value="TreeGrafter"/>
</dbReference>
<dbReference type="HAMAP" id="MF_01965">
    <property type="entry name" value="NADHX_dehydratase"/>
    <property type="match status" value="1"/>
</dbReference>
<feature type="binding site" evidence="6">
    <location>
        <position position="99"/>
    </location>
    <ligand>
        <name>(6S)-NADPHX</name>
        <dbReference type="ChEBI" id="CHEBI:64076"/>
    </ligand>
</feature>
<dbReference type="Pfam" id="PF01256">
    <property type="entry name" value="Carb_kinase"/>
    <property type="match status" value="1"/>
</dbReference>
<keyword evidence="8" id="KW-0808">Transferase</keyword>
<dbReference type="RefSeq" id="WP_089938717.1">
    <property type="nucleotide sequence ID" value="NZ_CAKOEX010000004.1"/>
</dbReference>
<organism evidence="8 9">
    <name type="scientific">Convivina intestini</name>
    <dbReference type="NCBI Taxonomy" id="1505726"/>
    <lineage>
        <taxon>Bacteria</taxon>
        <taxon>Bacillati</taxon>
        <taxon>Bacillota</taxon>
        <taxon>Bacilli</taxon>
        <taxon>Lactobacillales</taxon>
        <taxon>Lactobacillaceae</taxon>
        <taxon>Convivina</taxon>
    </lineage>
</organism>
<dbReference type="PANTHER" id="PTHR12592:SF0">
    <property type="entry name" value="ATP-DEPENDENT (S)-NAD(P)H-HYDRATE DEHYDRATASE"/>
    <property type="match status" value="1"/>
</dbReference>
<feature type="binding site" evidence="6">
    <location>
        <position position="213"/>
    </location>
    <ligand>
        <name>(6S)-NADPHX</name>
        <dbReference type="ChEBI" id="CHEBI:64076"/>
    </ligand>
</feature>
<comment type="caution">
    <text evidence="8">The sequence shown here is derived from an EMBL/GenBank/DDBJ whole genome shotgun (WGS) entry which is preliminary data.</text>
</comment>
<keyword evidence="5 6" id="KW-0456">Lyase</keyword>
<dbReference type="PROSITE" id="PS01050">
    <property type="entry name" value="YJEF_C_2"/>
    <property type="match status" value="1"/>
</dbReference>
<evidence type="ECO:0000259" key="7">
    <source>
        <dbReference type="PROSITE" id="PS51383"/>
    </source>
</evidence>
<keyword evidence="8" id="KW-0418">Kinase</keyword>
<comment type="cofactor">
    <cofactor evidence="6">
        <name>Mg(2+)</name>
        <dbReference type="ChEBI" id="CHEBI:18420"/>
    </cofactor>
</comment>
<name>A0A2U1D939_9LACO</name>